<feature type="transmembrane region" description="Helical" evidence="5">
    <location>
        <begin position="63"/>
        <end position="84"/>
    </location>
</feature>
<keyword evidence="2 5" id="KW-0812">Transmembrane</keyword>
<dbReference type="OrthoDB" id="10070607at2759"/>
<feature type="domain" description="G-protein coupled receptors family 1 profile" evidence="6">
    <location>
        <begin position="41"/>
        <end position="317"/>
    </location>
</feature>
<proteinExistence type="predicted"/>
<dbReference type="Proteomes" id="UP000504632">
    <property type="component" value="Chromosome 1"/>
</dbReference>
<name>A0A6J2VS04_CHACN</name>
<evidence type="ECO:0000256" key="4">
    <source>
        <dbReference type="ARBA" id="ARBA00023136"/>
    </source>
</evidence>
<dbReference type="RefSeq" id="XP_030634842.1">
    <property type="nucleotide sequence ID" value="XM_030778982.1"/>
</dbReference>
<accession>A0A6J2VS04</accession>
<feature type="transmembrane region" description="Helical" evidence="5">
    <location>
        <begin position="263"/>
        <end position="285"/>
    </location>
</feature>
<dbReference type="CTD" id="89894"/>
<organism evidence="7 8">
    <name type="scientific">Chanos chanos</name>
    <name type="common">Milkfish</name>
    <name type="synonym">Mugil chanos</name>
    <dbReference type="NCBI Taxonomy" id="29144"/>
    <lineage>
        <taxon>Eukaryota</taxon>
        <taxon>Metazoa</taxon>
        <taxon>Chordata</taxon>
        <taxon>Craniata</taxon>
        <taxon>Vertebrata</taxon>
        <taxon>Euteleostomi</taxon>
        <taxon>Actinopterygii</taxon>
        <taxon>Neopterygii</taxon>
        <taxon>Teleostei</taxon>
        <taxon>Ostariophysi</taxon>
        <taxon>Gonorynchiformes</taxon>
        <taxon>Chanidae</taxon>
        <taxon>Chanos</taxon>
    </lineage>
</organism>
<gene>
    <name evidence="8" type="primary">tmem116</name>
</gene>
<dbReference type="GO" id="GO:0005886">
    <property type="term" value="C:plasma membrane"/>
    <property type="evidence" value="ECO:0007669"/>
    <property type="project" value="TreeGrafter"/>
</dbReference>
<dbReference type="GeneID" id="115816008"/>
<dbReference type="FunCoup" id="A0A6J2VS04">
    <property type="interactions" value="547"/>
</dbReference>
<feature type="transmembrane region" description="Helical" evidence="5">
    <location>
        <begin position="29"/>
        <end position="51"/>
    </location>
</feature>
<dbReference type="GO" id="GO:0004930">
    <property type="term" value="F:G protein-coupled receptor activity"/>
    <property type="evidence" value="ECO:0007669"/>
    <property type="project" value="TreeGrafter"/>
</dbReference>
<keyword evidence="7" id="KW-1185">Reference proteome</keyword>
<dbReference type="InParanoid" id="A0A6J2VS04"/>
<evidence type="ECO:0000259" key="6">
    <source>
        <dbReference type="PROSITE" id="PS50262"/>
    </source>
</evidence>
<evidence type="ECO:0000256" key="3">
    <source>
        <dbReference type="ARBA" id="ARBA00022989"/>
    </source>
</evidence>
<feature type="transmembrane region" description="Helical" evidence="5">
    <location>
        <begin position="104"/>
        <end position="123"/>
    </location>
</feature>
<dbReference type="AlphaFoldDB" id="A0A6J2VS04"/>
<protein>
    <submittedName>
        <fullName evidence="8">Transmembrane protein 116</fullName>
    </submittedName>
</protein>
<reference evidence="8" key="1">
    <citation type="submission" date="2025-08" db="UniProtKB">
        <authorList>
            <consortium name="RefSeq"/>
        </authorList>
    </citation>
    <scope>IDENTIFICATION</scope>
</reference>
<keyword evidence="3 5" id="KW-1133">Transmembrane helix</keyword>
<evidence type="ECO:0000256" key="5">
    <source>
        <dbReference type="SAM" id="Phobius"/>
    </source>
</evidence>
<dbReference type="SUPFAM" id="SSF81321">
    <property type="entry name" value="Family A G protein-coupled receptor-like"/>
    <property type="match status" value="1"/>
</dbReference>
<dbReference type="PROSITE" id="PS50262">
    <property type="entry name" value="G_PROTEIN_RECEP_F1_2"/>
    <property type="match status" value="1"/>
</dbReference>
<evidence type="ECO:0000313" key="7">
    <source>
        <dbReference type="Proteomes" id="UP000504632"/>
    </source>
</evidence>
<feature type="transmembrane region" description="Helical" evidence="5">
    <location>
        <begin position="210"/>
        <end position="229"/>
    </location>
</feature>
<sequence>MDALFSNNSQRNTSAHTEDLSSVYEAVGYIQVVMAVLSILGSGSIIVFAVFQRVVRSSEVWPLFLLSVTDLLLAVCWLTGSVLFLKSCSTHGVCYNLHNVEQTLYMASFFFTLHYVWALYTGLWKRFNRHVNGFPAQSAALACSCAHLAEFLSLATAIVLTVPVYVTGNMERCYINVSQPYRCLLMQTESLLLVSPVEEERTACLLVHRYRLAIFLLTFIFTLIGIIVLMGKARSLYKRCITSNGFFGDRQWATLHVLEKRMLLYPAVFLLCWAPAVVLGTVMLFKPEAAGSRFRVCFYILQALTSTSQGWLNCVVYGWTQRHFRSLSGAGMRDADTQTPLLRSQKKNSYSALYSFS</sequence>
<comment type="subcellular location">
    <subcellularLocation>
        <location evidence="1">Membrane</location>
        <topology evidence="1">Multi-pass membrane protein</topology>
    </subcellularLocation>
</comment>
<evidence type="ECO:0000313" key="8">
    <source>
        <dbReference type="RefSeq" id="XP_030634842.1"/>
    </source>
</evidence>
<dbReference type="PANTHER" id="PTHR23112:SF0">
    <property type="entry name" value="TRANSMEMBRANE PROTEIN 116"/>
    <property type="match status" value="1"/>
</dbReference>
<dbReference type="Gene3D" id="1.20.1070.10">
    <property type="entry name" value="Rhodopsin 7-helix transmembrane proteins"/>
    <property type="match status" value="1"/>
</dbReference>
<evidence type="ECO:0000256" key="2">
    <source>
        <dbReference type="ARBA" id="ARBA00022692"/>
    </source>
</evidence>
<dbReference type="InterPro" id="IPR017452">
    <property type="entry name" value="GPCR_Rhodpsn_7TM"/>
</dbReference>
<dbReference type="PANTHER" id="PTHR23112">
    <property type="entry name" value="G PROTEIN-COUPLED RECEPTOR 157-RELATED"/>
    <property type="match status" value="1"/>
</dbReference>
<dbReference type="GO" id="GO:0007189">
    <property type="term" value="P:adenylate cyclase-activating G protein-coupled receptor signaling pathway"/>
    <property type="evidence" value="ECO:0007669"/>
    <property type="project" value="TreeGrafter"/>
</dbReference>
<keyword evidence="4 5" id="KW-0472">Membrane</keyword>
<evidence type="ECO:0000256" key="1">
    <source>
        <dbReference type="ARBA" id="ARBA00004141"/>
    </source>
</evidence>